<evidence type="ECO:0000256" key="4">
    <source>
        <dbReference type="ARBA" id="ARBA00022771"/>
    </source>
</evidence>
<reference evidence="12" key="1">
    <citation type="submission" date="2009-12" db="EMBL/GenBank/DDBJ databases">
        <title>The Genome Sequence of Anolis carolinensis (Green Anole Lizard).</title>
        <authorList>
            <consortium name="The Genome Sequencing Platform"/>
            <person name="Di Palma F."/>
            <person name="Alfoldi J."/>
            <person name="Heiman D."/>
            <person name="Young S."/>
            <person name="Grabherr M."/>
            <person name="Johnson J."/>
            <person name="Lander E.S."/>
            <person name="Lindblad-Toh K."/>
        </authorList>
    </citation>
    <scope>NUCLEOTIDE SEQUENCE [LARGE SCALE GENOMIC DNA]</scope>
    <source>
        <strain evidence="12">JBL SC #1</strain>
    </source>
</reference>
<evidence type="ECO:0000259" key="11">
    <source>
        <dbReference type="PROSITE" id="PS50188"/>
    </source>
</evidence>
<accession>H9GP47</accession>
<dbReference type="GO" id="GO:0010468">
    <property type="term" value="P:regulation of gene expression"/>
    <property type="evidence" value="ECO:0000318"/>
    <property type="project" value="GO_Central"/>
</dbReference>
<dbReference type="PRINTS" id="PR01407">
    <property type="entry name" value="BUTYPHLNCDUF"/>
</dbReference>
<feature type="domain" description="RING-type" evidence="10">
    <location>
        <begin position="53"/>
        <end position="95"/>
    </location>
</feature>
<keyword evidence="4 7" id="KW-0863">Zinc-finger</keyword>
<dbReference type="SMART" id="SM00184">
    <property type="entry name" value="RING"/>
    <property type="match status" value="1"/>
</dbReference>
<dbReference type="Pfam" id="PF13765">
    <property type="entry name" value="PRY"/>
    <property type="match status" value="1"/>
</dbReference>
<keyword evidence="9" id="KW-0472">Membrane</keyword>
<evidence type="ECO:0008006" key="14">
    <source>
        <dbReference type="Google" id="ProtNLM"/>
    </source>
</evidence>
<keyword evidence="2" id="KW-0528">Neurotoxin</keyword>
<name>H9GP47_ANOCA</name>
<evidence type="ECO:0000256" key="3">
    <source>
        <dbReference type="ARBA" id="ARBA00022723"/>
    </source>
</evidence>
<dbReference type="InterPro" id="IPR001870">
    <property type="entry name" value="B30.2/SPRY"/>
</dbReference>
<evidence type="ECO:0000256" key="5">
    <source>
        <dbReference type="ARBA" id="ARBA00022833"/>
    </source>
</evidence>
<dbReference type="Bgee" id="ENSACAG00000017237">
    <property type="expression patterns" value="Expressed in liver and 5 other cell types or tissues"/>
</dbReference>
<keyword evidence="13" id="KW-1185">Reference proteome</keyword>
<evidence type="ECO:0000256" key="6">
    <source>
        <dbReference type="ARBA" id="ARBA00034460"/>
    </source>
</evidence>
<evidence type="ECO:0000259" key="10">
    <source>
        <dbReference type="PROSITE" id="PS50089"/>
    </source>
</evidence>
<dbReference type="InterPro" id="IPR043136">
    <property type="entry name" value="B30.2/SPRY_sf"/>
</dbReference>
<dbReference type="InterPro" id="IPR003879">
    <property type="entry name" value="Butyrophylin_SPRY"/>
</dbReference>
<evidence type="ECO:0000256" key="8">
    <source>
        <dbReference type="SAM" id="MobiDB-lite"/>
    </source>
</evidence>
<dbReference type="SMART" id="SM00449">
    <property type="entry name" value="SPRY"/>
    <property type="match status" value="1"/>
</dbReference>
<dbReference type="SUPFAM" id="SSF49899">
    <property type="entry name" value="Concanavalin A-like lectins/glucanases"/>
    <property type="match status" value="1"/>
</dbReference>
<dbReference type="InterPro" id="IPR017907">
    <property type="entry name" value="Znf_RING_CS"/>
</dbReference>
<dbReference type="SUPFAM" id="SSF57850">
    <property type="entry name" value="RING/U-box"/>
    <property type="match status" value="1"/>
</dbReference>
<evidence type="ECO:0000256" key="7">
    <source>
        <dbReference type="PROSITE-ProRule" id="PRU00175"/>
    </source>
</evidence>
<keyword evidence="5" id="KW-0862">Zinc</keyword>
<evidence type="ECO:0000313" key="12">
    <source>
        <dbReference type="Ensembl" id="ENSACAP00000016966.3"/>
    </source>
</evidence>
<evidence type="ECO:0000313" key="13">
    <source>
        <dbReference type="Proteomes" id="UP000001646"/>
    </source>
</evidence>
<dbReference type="InterPro" id="IPR013083">
    <property type="entry name" value="Znf_RING/FYVE/PHD"/>
</dbReference>
<dbReference type="GO" id="GO:0008270">
    <property type="term" value="F:zinc ion binding"/>
    <property type="evidence" value="ECO:0007669"/>
    <property type="project" value="UniProtKB-KW"/>
</dbReference>
<comment type="similarity">
    <text evidence="1">Belongs to the ohanin/vespryn family.</text>
</comment>
<dbReference type="GO" id="GO:0061630">
    <property type="term" value="F:ubiquitin protein ligase activity"/>
    <property type="evidence" value="ECO:0000318"/>
    <property type="project" value="GO_Central"/>
</dbReference>
<dbReference type="GeneTree" id="ENSGT00940000158668"/>
<reference evidence="12" key="3">
    <citation type="submission" date="2025-09" db="UniProtKB">
        <authorList>
            <consortium name="Ensembl"/>
        </authorList>
    </citation>
    <scope>IDENTIFICATION</scope>
</reference>
<dbReference type="InParanoid" id="H9GP47"/>
<sequence>PKPAPKPLNSRPPWLGKEQKRKGLLLSQGCQEGDMAAAEPKSVKEALQEELTCSICLEVLADPVMIVGCGHNFCRLCLGRYWAGALRNVSCPQCRTAFPKARLEENRQLRNVAEVARRMASLRPKEGPLCALHQEPLNKGKGDHSCVVCHLSKYQPGLLLLNFQDQIGDAEKFKEEAKKSMKDMEVAAPSSQQERPEGEGGKAQPQYREEMELRIGIVKDKLLADVEEFCQFLKHQVQLLLPHLDVFQADLTKKVDETSSRYSMEIDQLNSLISDIEKTSNQPAIDLLKERAQRRLKIPLPVLLFLFVAMLFFVSILTHLLGEMAAALRRARAVWSSQPFSLTAMMYFDAVTAHNQLILSWGGRSVRVNQGSAEIKTFHKMRFDQVKCVLGTLAFMEGRHCWEIDIKDAEYWGVGVAKESVKRKTQVDPVEFSPKDGIWAIGCCNGKYAAFTYAAFTGCIDENPLSLCEPLKKIKVYLDYMAGEVSFRNSDTDTLIFVFPPAAFGREPIRPWFWLDNGQMSLPWPGEQYPVGGCQAF</sequence>
<dbReference type="HOGENOM" id="CLU_013137_0_3_1"/>
<feature type="compositionally biased region" description="Basic and acidic residues" evidence="8">
    <location>
        <begin position="174"/>
        <end position="185"/>
    </location>
</feature>
<evidence type="ECO:0000256" key="9">
    <source>
        <dbReference type="SAM" id="Phobius"/>
    </source>
</evidence>
<dbReference type="Gene3D" id="3.30.40.10">
    <property type="entry name" value="Zinc/RING finger domain, C3HC4 (zinc finger)"/>
    <property type="match status" value="1"/>
</dbReference>
<dbReference type="InterPro" id="IPR006574">
    <property type="entry name" value="PRY"/>
</dbReference>
<dbReference type="InterPro" id="IPR003877">
    <property type="entry name" value="SPRY_dom"/>
</dbReference>
<protein>
    <recommendedName>
        <fullName evidence="14">Tripartite motif containing 69</fullName>
    </recommendedName>
</protein>
<dbReference type="InterPro" id="IPR027370">
    <property type="entry name" value="Znf-RING_euk"/>
</dbReference>
<comment type="function">
    <text evidence="6">Neurotoxin that produces dose-dependent hypolocomotion and hyperalgesia in mice. May directly act on the central nervous system, as it is 6500-fold more potent when administered intracerebroventricularly than intraperitoneal.</text>
</comment>
<feature type="domain" description="B30.2/SPRY" evidence="11">
    <location>
        <begin position="326"/>
        <end position="531"/>
    </location>
</feature>
<dbReference type="Pfam" id="PF13445">
    <property type="entry name" value="zf-RING_UBOX"/>
    <property type="match status" value="1"/>
</dbReference>
<dbReference type="Proteomes" id="UP000001646">
    <property type="component" value="Unplaced"/>
</dbReference>
<dbReference type="AlphaFoldDB" id="H9GP47"/>
<proteinExistence type="inferred from homology"/>
<dbReference type="Gene3D" id="2.60.120.920">
    <property type="match status" value="1"/>
</dbReference>
<evidence type="ECO:0000256" key="1">
    <source>
        <dbReference type="ARBA" id="ARBA00009651"/>
    </source>
</evidence>
<dbReference type="eggNOG" id="KOG2177">
    <property type="taxonomic scope" value="Eukaryota"/>
</dbReference>
<dbReference type="PROSITE" id="PS50188">
    <property type="entry name" value="B302_SPRY"/>
    <property type="match status" value="1"/>
</dbReference>
<feature type="transmembrane region" description="Helical" evidence="9">
    <location>
        <begin position="298"/>
        <end position="322"/>
    </location>
</feature>
<dbReference type="InterPro" id="IPR001841">
    <property type="entry name" value="Znf_RING"/>
</dbReference>
<dbReference type="GO" id="GO:0045087">
    <property type="term" value="P:innate immune response"/>
    <property type="evidence" value="ECO:0000318"/>
    <property type="project" value="GO_Central"/>
</dbReference>
<keyword evidence="9" id="KW-0812">Transmembrane</keyword>
<dbReference type="PANTHER" id="PTHR24103">
    <property type="entry name" value="E3 UBIQUITIN-PROTEIN LIGASE TRIM"/>
    <property type="match status" value="1"/>
</dbReference>
<keyword evidence="3" id="KW-0479">Metal-binding</keyword>
<dbReference type="SMART" id="SM00589">
    <property type="entry name" value="PRY"/>
    <property type="match status" value="1"/>
</dbReference>
<keyword evidence="2" id="KW-0800">Toxin</keyword>
<dbReference type="InterPro" id="IPR050143">
    <property type="entry name" value="TRIM/RBCC"/>
</dbReference>
<dbReference type="Ensembl" id="ENSACAT00000017301.3">
    <property type="protein sequence ID" value="ENSACAP00000016966.3"/>
    <property type="gene ID" value="ENSACAG00000017237.3"/>
</dbReference>
<evidence type="ECO:0000256" key="2">
    <source>
        <dbReference type="ARBA" id="ARBA00022699"/>
    </source>
</evidence>
<dbReference type="PROSITE" id="PS50089">
    <property type="entry name" value="ZF_RING_2"/>
    <property type="match status" value="1"/>
</dbReference>
<dbReference type="GO" id="GO:0005737">
    <property type="term" value="C:cytoplasm"/>
    <property type="evidence" value="ECO:0000318"/>
    <property type="project" value="GO_Central"/>
</dbReference>
<organism evidence="12 13">
    <name type="scientific">Anolis carolinensis</name>
    <name type="common">Green anole</name>
    <name type="synonym">American chameleon</name>
    <dbReference type="NCBI Taxonomy" id="28377"/>
    <lineage>
        <taxon>Eukaryota</taxon>
        <taxon>Metazoa</taxon>
        <taxon>Chordata</taxon>
        <taxon>Craniata</taxon>
        <taxon>Vertebrata</taxon>
        <taxon>Euteleostomi</taxon>
        <taxon>Lepidosauria</taxon>
        <taxon>Squamata</taxon>
        <taxon>Bifurcata</taxon>
        <taxon>Unidentata</taxon>
        <taxon>Episquamata</taxon>
        <taxon>Toxicofera</taxon>
        <taxon>Iguania</taxon>
        <taxon>Dactyloidae</taxon>
        <taxon>Anolis</taxon>
    </lineage>
</organism>
<reference evidence="12" key="2">
    <citation type="submission" date="2025-08" db="UniProtKB">
        <authorList>
            <consortium name="Ensembl"/>
        </authorList>
    </citation>
    <scope>IDENTIFICATION</scope>
</reference>
<keyword evidence="9" id="KW-1133">Transmembrane helix</keyword>
<dbReference type="Pfam" id="PF00622">
    <property type="entry name" value="SPRY"/>
    <property type="match status" value="1"/>
</dbReference>
<dbReference type="PROSITE" id="PS00518">
    <property type="entry name" value="ZF_RING_1"/>
    <property type="match status" value="1"/>
</dbReference>
<feature type="region of interest" description="Disordered" evidence="8">
    <location>
        <begin position="174"/>
        <end position="206"/>
    </location>
</feature>
<dbReference type="InterPro" id="IPR013320">
    <property type="entry name" value="ConA-like_dom_sf"/>
</dbReference>